<name>A0ABS5ZJ09_9GAMM</name>
<gene>
    <name evidence="2" type="ORF">KCG35_23725</name>
</gene>
<proteinExistence type="predicted"/>
<accession>A0ABS5ZJ09</accession>
<evidence type="ECO:0000313" key="3">
    <source>
        <dbReference type="Proteomes" id="UP000690515"/>
    </source>
</evidence>
<protein>
    <submittedName>
        <fullName evidence="2">Transposase</fullName>
    </submittedName>
</protein>
<feature type="domain" description="Transposase zinc-ribbon" evidence="1">
    <location>
        <begin position="2"/>
        <end position="37"/>
    </location>
</feature>
<organism evidence="2 3">
    <name type="scientific">Zooshikella harenae</name>
    <dbReference type="NCBI Taxonomy" id="2827238"/>
    <lineage>
        <taxon>Bacteria</taxon>
        <taxon>Pseudomonadati</taxon>
        <taxon>Pseudomonadota</taxon>
        <taxon>Gammaproteobacteria</taxon>
        <taxon>Oceanospirillales</taxon>
        <taxon>Zooshikellaceae</taxon>
        <taxon>Zooshikella</taxon>
    </lineage>
</organism>
<dbReference type="EMBL" id="JAGSOY010000144">
    <property type="protein sequence ID" value="MBU2714064.1"/>
    <property type="molecule type" value="Genomic_DNA"/>
</dbReference>
<sequence>MYKLRWPDGFICPKCGYNKCCQLTQRSLQQCHKCHHQTSITAEGQPIWIKLSFSQGRNNRLEPSKRGYC</sequence>
<evidence type="ECO:0000259" key="1">
    <source>
        <dbReference type="Pfam" id="PF12760"/>
    </source>
</evidence>
<dbReference type="Proteomes" id="UP000690515">
    <property type="component" value="Unassembled WGS sequence"/>
</dbReference>
<dbReference type="InterPro" id="IPR024442">
    <property type="entry name" value="Transposase_Zn_ribbon"/>
</dbReference>
<reference evidence="2 3" key="1">
    <citation type="submission" date="2021-04" db="EMBL/GenBank/DDBJ databases">
        <authorList>
            <person name="Pira H."/>
            <person name="Risdian C."/>
            <person name="Wink J."/>
        </authorList>
    </citation>
    <scope>NUCLEOTIDE SEQUENCE [LARGE SCALE GENOMIC DNA]</scope>
    <source>
        <strain evidence="2 3">WH53</strain>
    </source>
</reference>
<evidence type="ECO:0000313" key="2">
    <source>
        <dbReference type="EMBL" id="MBU2714064.1"/>
    </source>
</evidence>
<keyword evidence="3" id="KW-1185">Reference proteome</keyword>
<dbReference type="Pfam" id="PF12760">
    <property type="entry name" value="Zn_ribbon_IS1595"/>
    <property type="match status" value="1"/>
</dbReference>
<comment type="caution">
    <text evidence="2">The sequence shown here is derived from an EMBL/GenBank/DDBJ whole genome shotgun (WGS) entry which is preliminary data.</text>
</comment>